<dbReference type="Proteomes" id="UP000827872">
    <property type="component" value="Linkage Group LG07"/>
</dbReference>
<protein>
    <submittedName>
        <fullName evidence="1">Uncharacterized protein</fullName>
    </submittedName>
</protein>
<dbReference type="EMBL" id="CM037620">
    <property type="protein sequence ID" value="KAH7995041.1"/>
    <property type="molecule type" value="Genomic_DNA"/>
</dbReference>
<evidence type="ECO:0000313" key="2">
    <source>
        <dbReference type="Proteomes" id="UP000827872"/>
    </source>
</evidence>
<organism evidence="1 2">
    <name type="scientific">Sphaerodactylus townsendi</name>
    <dbReference type="NCBI Taxonomy" id="933632"/>
    <lineage>
        <taxon>Eukaryota</taxon>
        <taxon>Metazoa</taxon>
        <taxon>Chordata</taxon>
        <taxon>Craniata</taxon>
        <taxon>Vertebrata</taxon>
        <taxon>Euteleostomi</taxon>
        <taxon>Lepidosauria</taxon>
        <taxon>Squamata</taxon>
        <taxon>Bifurcata</taxon>
        <taxon>Gekkota</taxon>
        <taxon>Sphaerodactylidae</taxon>
        <taxon>Sphaerodactylus</taxon>
    </lineage>
</organism>
<keyword evidence="2" id="KW-1185">Reference proteome</keyword>
<gene>
    <name evidence="1" type="ORF">K3G42_020672</name>
</gene>
<reference evidence="1" key="1">
    <citation type="submission" date="2021-08" db="EMBL/GenBank/DDBJ databases">
        <title>The first chromosome-level gecko genome reveals the dynamic sex chromosomes of Neotropical dwarf geckos (Sphaerodactylidae: Sphaerodactylus).</title>
        <authorList>
            <person name="Pinto B.J."/>
            <person name="Keating S.E."/>
            <person name="Gamble T."/>
        </authorList>
    </citation>
    <scope>NUCLEOTIDE SEQUENCE</scope>
    <source>
        <strain evidence="1">TG3544</strain>
    </source>
</reference>
<proteinExistence type="predicted"/>
<evidence type="ECO:0000313" key="1">
    <source>
        <dbReference type="EMBL" id="KAH7995041.1"/>
    </source>
</evidence>
<name>A0ACB8ER32_9SAUR</name>
<accession>A0ACB8ER32</accession>
<sequence length="141" mass="16208">MADPSEKTLPVTWQIHRQSALQNIVDEPVELRDAYSCLVVDAAGKEMPFGALYEQQKTILVFVRHFLCYACKEYVEDLGKISKDFLQDANVRLVVIGQSSHHHIKILKGKFIELWHEKRCLSITSVQKSPSCQIQFAIRKH</sequence>
<comment type="caution">
    <text evidence="1">The sequence shown here is derived from an EMBL/GenBank/DDBJ whole genome shotgun (WGS) entry which is preliminary data.</text>
</comment>